<dbReference type="SUPFAM" id="SSF51735">
    <property type="entry name" value="NAD(P)-binding Rossmann-fold domains"/>
    <property type="match status" value="1"/>
</dbReference>
<dbReference type="InterPro" id="IPR002347">
    <property type="entry name" value="SDR_fam"/>
</dbReference>
<dbReference type="InterPro" id="IPR036291">
    <property type="entry name" value="NAD(P)-bd_dom_sf"/>
</dbReference>
<proteinExistence type="predicted"/>
<organism evidence="1 2">
    <name type="scientific">Exidia glandulosa HHB12029</name>
    <dbReference type="NCBI Taxonomy" id="1314781"/>
    <lineage>
        <taxon>Eukaryota</taxon>
        <taxon>Fungi</taxon>
        <taxon>Dikarya</taxon>
        <taxon>Basidiomycota</taxon>
        <taxon>Agaricomycotina</taxon>
        <taxon>Agaricomycetes</taxon>
        <taxon>Auriculariales</taxon>
        <taxon>Exidiaceae</taxon>
        <taxon>Exidia</taxon>
    </lineage>
</organism>
<dbReference type="InParanoid" id="A0A165GC41"/>
<name>A0A165GC41_EXIGL</name>
<dbReference type="AlphaFoldDB" id="A0A165GC41"/>
<keyword evidence="2" id="KW-1185">Reference proteome</keyword>
<dbReference type="PANTHER" id="PTHR45458">
    <property type="entry name" value="SHORT-CHAIN DEHYDROGENASE/REDUCTASE SDR"/>
    <property type="match status" value="1"/>
</dbReference>
<reference evidence="1 2" key="1">
    <citation type="journal article" date="2016" name="Mol. Biol. Evol.">
        <title>Comparative Genomics of Early-Diverging Mushroom-Forming Fungi Provides Insights into the Origins of Lignocellulose Decay Capabilities.</title>
        <authorList>
            <person name="Nagy L.G."/>
            <person name="Riley R."/>
            <person name="Tritt A."/>
            <person name="Adam C."/>
            <person name="Daum C."/>
            <person name="Floudas D."/>
            <person name="Sun H."/>
            <person name="Yadav J.S."/>
            <person name="Pangilinan J."/>
            <person name="Larsson K.H."/>
            <person name="Matsuura K."/>
            <person name="Barry K."/>
            <person name="Labutti K."/>
            <person name="Kuo R."/>
            <person name="Ohm R.A."/>
            <person name="Bhattacharya S.S."/>
            <person name="Shirouzu T."/>
            <person name="Yoshinaga Y."/>
            <person name="Martin F.M."/>
            <person name="Grigoriev I.V."/>
            <person name="Hibbett D.S."/>
        </authorList>
    </citation>
    <scope>NUCLEOTIDE SEQUENCE [LARGE SCALE GENOMIC DNA]</scope>
    <source>
        <strain evidence="1 2">HHB12029</strain>
    </source>
</reference>
<accession>A0A165GC41</accession>
<dbReference type="OrthoDB" id="9876299at2759"/>
<dbReference type="EMBL" id="KV426052">
    <property type="protein sequence ID" value="KZV90293.1"/>
    <property type="molecule type" value="Genomic_DNA"/>
</dbReference>
<evidence type="ECO:0000313" key="1">
    <source>
        <dbReference type="EMBL" id="KZV90293.1"/>
    </source>
</evidence>
<dbReference type="Pfam" id="PF00106">
    <property type="entry name" value="adh_short"/>
    <property type="match status" value="1"/>
</dbReference>
<dbReference type="GO" id="GO:0016616">
    <property type="term" value="F:oxidoreductase activity, acting on the CH-OH group of donors, NAD or NADP as acceptor"/>
    <property type="evidence" value="ECO:0007669"/>
    <property type="project" value="TreeGrafter"/>
</dbReference>
<dbReference type="Gene3D" id="3.40.50.720">
    <property type="entry name" value="NAD(P)-binding Rossmann-like Domain"/>
    <property type="match status" value="1"/>
</dbReference>
<sequence>MPTWLVTGTSRGIGLELVKHLAADSGNTVFASCRKPDTASTLNELAKSYTNLHVVTLDVDDESSAHMGGAGAEYEIDDAVTRHLKIFEAATLETHTNKFINQFGEEVPWPPVHGNT</sequence>
<gene>
    <name evidence="1" type="ORF">EXIGLDRAFT_837898</name>
</gene>
<evidence type="ECO:0008006" key="3">
    <source>
        <dbReference type="Google" id="ProtNLM"/>
    </source>
</evidence>
<dbReference type="InterPro" id="IPR052184">
    <property type="entry name" value="SDR_enzymes"/>
</dbReference>
<protein>
    <recommendedName>
        <fullName evidence="3">NAD(P)-binding protein</fullName>
    </recommendedName>
</protein>
<evidence type="ECO:0000313" key="2">
    <source>
        <dbReference type="Proteomes" id="UP000077266"/>
    </source>
</evidence>
<dbReference type="PANTHER" id="PTHR45458:SF1">
    <property type="entry name" value="SHORT CHAIN DEHYDROGENASE"/>
    <property type="match status" value="1"/>
</dbReference>
<dbReference type="Proteomes" id="UP000077266">
    <property type="component" value="Unassembled WGS sequence"/>
</dbReference>